<evidence type="ECO:0000259" key="19">
    <source>
        <dbReference type="PROSITE" id="PS50006"/>
    </source>
</evidence>
<keyword evidence="11" id="KW-0498">Mitosis</keyword>
<evidence type="ECO:0000256" key="4">
    <source>
        <dbReference type="ARBA" id="ARBA00005797"/>
    </source>
</evidence>
<sequence>MSSMEASVLYRLKNLNDHNIISVCKNQFKIGRATTNDLAMANNRYMSSCHCIIEFSNGHVYIRDTSSNGTLINRSKKINKNDTPMELLTGDIVHLVFRKDEPESNVIFQLDLPIIIESKTKTEKTLKRKLSDTLSISANETKENVDLSNLMNKSPDVEMKPTNSNDLITMKAGDDMEDILTCVCCQDIMTNPICLEPCLHVFCSDCYASWEPVQRTCPKCRVKVTDKKKNVVINGILEAYLKVYPNKRPTLNPIDSTKNATKTTTSTKIEVNRNITSRNDDQSNDEMDDESVDNDIFLVTAAPISNMDDESVDNDIFLVTAAPISNVQFTCRQCPTPRVFGRTSNMNTVLNGFQCRPNQRHILCQCCTKPMPDRQDEPNIHQSCEICQQHFCNIYFQECQRADCLGCLNHLRDFNFNRQHLTNIINNNPIETLIIQNYLKAHRGSSRDLFVECCQRLDRKEFTCTGIDRNMAVPSAKVVCYKCGLNIFRELAYQFRVAMKPTDILPMTLRNRENCFYGKHCRTQYTKPAHAQKFNHACEQTKD</sequence>
<comment type="subcellular location">
    <subcellularLocation>
        <location evidence="2">Nucleus</location>
        <location evidence="2">PML body</location>
    </subcellularLocation>
</comment>
<evidence type="ECO:0000256" key="11">
    <source>
        <dbReference type="ARBA" id="ARBA00022776"/>
    </source>
</evidence>
<dbReference type="PROSITE" id="PS00518">
    <property type="entry name" value="ZF_RING_1"/>
    <property type="match status" value="1"/>
</dbReference>
<dbReference type="Gene3D" id="3.30.40.10">
    <property type="entry name" value="Zinc/RING finger domain, C3HC4 (zinc finger)"/>
    <property type="match status" value="1"/>
</dbReference>
<feature type="domain" description="FHA" evidence="19">
    <location>
        <begin position="28"/>
        <end position="77"/>
    </location>
</feature>
<keyword evidence="8" id="KW-0808">Transferase</keyword>
<dbReference type="InterPro" id="IPR040909">
    <property type="entry name" value="CHFR_Znf-CRD"/>
</dbReference>
<dbReference type="EC" id="2.3.2.27" evidence="5"/>
<evidence type="ECO:0000256" key="9">
    <source>
        <dbReference type="ARBA" id="ARBA00022723"/>
    </source>
</evidence>
<dbReference type="InterPro" id="IPR052256">
    <property type="entry name" value="E3_ubiquitin-ligase_CHFR"/>
</dbReference>
<dbReference type="AlphaFoldDB" id="A0A816XZ12"/>
<dbReference type="PANTHER" id="PTHR16079">
    <property type="entry name" value="UBIQUITIN LIGASE PROTEIN CHFR"/>
    <property type="match status" value="1"/>
</dbReference>
<dbReference type="InterPro" id="IPR000253">
    <property type="entry name" value="FHA_dom"/>
</dbReference>
<dbReference type="GO" id="GO:0061630">
    <property type="term" value="F:ubiquitin protein ligase activity"/>
    <property type="evidence" value="ECO:0007669"/>
    <property type="project" value="UniProtKB-EC"/>
</dbReference>
<dbReference type="EMBL" id="CAJNRE010017167">
    <property type="protein sequence ID" value="CAF2151878.1"/>
    <property type="molecule type" value="Genomic_DNA"/>
</dbReference>
<evidence type="ECO:0000313" key="22">
    <source>
        <dbReference type="Proteomes" id="UP000663824"/>
    </source>
</evidence>
<evidence type="ECO:0000256" key="18">
    <source>
        <dbReference type="PROSITE-ProRule" id="PRU00175"/>
    </source>
</evidence>
<evidence type="ECO:0000256" key="17">
    <source>
        <dbReference type="ARBA" id="ARBA00031332"/>
    </source>
</evidence>
<keyword evidence="15" id="KW-0131">Cell cycle</keyword>
<evidence type="ECO:0000256" key="1">
    <source>
        <dbReference type="ARBA" id="ARBA00000900"/>
    </source>
</evidence>
<dbReference type="GO" id="GO:0016567">
    <property type="term" value="P:protein ubiquitination"/>
    <property type="evidence" value="ECO:0007669"/>
    <property type="project" value="UniProtKB-UniPathway"/>
</dbReference>
<feature type="domain" description="RING-type" evidence="20">
    <location>
        <begin position="182"/>
        <end position="221"/>
    </location>
</feature>
<comment type="catalytic activity">
    <reaction evidence="1">
        <text>S-ubiquitinyl-[E2 ubiquitin-conjugating enzyme]-L-cysteine + [acceptor protein]-L-lysine = [E2 ubiquitin-conjugating enzyme]-L-cysteine + N(6)-ubiquitinyl-[acceptor protein]-L-lysine.</text>
        <dbReference type="EC" id="2.3.2.27"/>
    </reaction>
</comment>
<evidence type="ECO:0000256" key="8">
    <source>
        <dbReference type="ARBA" id="ARBA00022679"/>
    </source>
</evidence>
<name>A0A816XZ12_9BILA</name>
<evidence type="ECO:0000259" key="20">
    <source>
        <dbReference type="PROSITE" id="PS50089"/>
    </source>
</evidence>
<comment type="pathway">
    <text evidence="3">Protein modification; protein ubiquitination.</text>
</comment>
<keyword evidence="10 18" id="KW-0863">Zinc-finger</keyword>
<keyword evidence="14" id="KW-0539">Nucleus</keyword>
<dbReference type="SUPFAM" id="SSF49879">
    <property type="entry name" value="SMAD/FHA domain"/>
    <property type="match status" value="1"/>
</dbReference>
<proteinExistence type="inferred from homology"/>
<evidence type="ECO:0000256" key="15">
    <source>
        <dbReference type="ARBA" id="ARBA00023306"/>
    </source>
</evidence>
<evidence type="ECO:0000256" key="3">
    <source>
        <dbReference type="ARBA" id="ARBA00004906"/>
    </source>
</evidence>
<gene>
    <name evidence="21" type="ORF">MBJ925_LOCUS31386</name>
</gene>
<dbReference type="UniPathway" id="UPA00143"/>
<dbReference type="Gene3D" id="2.60.200.20">
    <property type="match status" value="1"/>
</dbReference>
<dbReference type="PROSITE" id="PS50006">
    <property type="entry name" value="FHA_DOMAIN"/>
    <property type="match status" value="1"/>
</dbReference>
<dbReference type="PANTHER" id="PTHR16079:SF4">
    <property type="entry name" value="E3 UBIQUITIN-PROTEIN LIGASE CHFR"/>
    <property type="match status" value="1"/>
</dbReference>
<dbReference type="GO" id="GO:0008270">
    <property type="term" value="F:zinc ion binding"/>
    <property type="evidence" value="ECO:0007669"/>
    <property type="project" value="UniProtKB-KW"/>
</dbReference>
<dbReference type="InterPro" id="IPR013083">
    <property type="entry name" value="Znf_RING/FYVE/PHD"/>
</dbReference>
<dbReference type="Pfam" id="PF17979">
    <property type="entry name" value="zf-CRD"/>
    <property type="match status" value="1"/>
</dbReference>
<keyword evidence="9" id="KW-0479">Metal-binding</keyword>
<comment type="similarity">
    <text evidence="4">Belongs to the CHFR family.</text>
</comment>
<evidence type="ECO:0000256" key="12">
    <source>
        <dbReference type="ARBA" id="ARBA00022786"/>
    </source>
</evidence>
<reference evidence="21" key="1">
    <citation type="submission" date="2021-02" db="EMBL/GenBank/DDBJ databases">
        <authorList>
            <person name="Nowell W R."/>
        </authorList>
    </citation>
    <scope>NUCLEOTIDE SEQUENCE</scope>
</reference>
<evidence type="ECO:0000256" key="14">
    <source>
        <dbReference type="ARBA" id="ARBA00023242"/>
    </source>
</evidence>
<keyword evidence="13" id="KW-0862">Zinc</keyword>
<evidence type="ECO:0000256" key="7">
    <source>
        <dbReference type="ARBA" id="ARBA00022618"/>
    </source>
</evidence>
<keyword evidence="12" id="KW-0833">Ubl conjugation pathway</keyword>
<dbReference type="PROSITE" id="PS50089">
    <property type="entry name" value="ZF_RING_2"/>
    <property type="match status" value="1"/>
</dbReference>
<dbReference type="Pfam" id="PF00498">
    <property type="entry name" value="FHA"/>
    <property type="match status" value="1"/>
</dbReference>
<dbReference type="GO" id="GO:0016605">
    <property type="term" value="C:PML body"/>
    <property type="evidence" value="ECO:0007669"/>
    <property type="project" value="UniProtKB-SubCell"/>
</dbReference>
<evidence type="ECO:0000256" key="16">
    <source>
        <dbReference type="ARBA" id="ARBA00029800"/>
    </source>
</evidence>
<dbReference type="Gene3D" id="3.30.40.140">
    <property type="match status" value="1"/>
</dbReference>
<evidence type="ECO:0000256" key="10">
    <source>
        <dbReference type="ARBA" id="ARBA00022771"/>
    </source>
</evidence>
<comment type="caution">
    <text evidence="21">The sequence shown here is derived from an EMBL/GenBank/DDBJ whole genome shotgun (WGS) entry which is preliminary data.</text>
</comment>
<dbReference type="GO" id="GO:0006511">
    <property type="term" value="P:ubiquitin-dependent protein catabolic process"/>
    <property type="evidence" value="ECO:0007669"/>
    <property type="project" value="TreeGrafter"/>
</dbReference>
<dbReference type="GO" id="GO:0051301">
    <property type="term" value="P:cell division"/>
    <property type="evidence" value="ECO:0007669"/>
    <property type="project" value="UniProtKB-KW"/>
</dbReference>
<protein>
    <recommendedName>
        <fullName evidence="6">E3 ubiquitin-protein ligase CHFR</fullName>
        <ecNumber evidence="5">2.3.2.27</ecNumber>
    </recommendedName>
    <alternativeName>
        <fullName evidence="17">Checkpoint with forkhead and RING finger domains protein</fullName>
    </alternativeName>
    <alternativeName>
        <fullName evidence="16">RING-type E3 ubiquitin transferase CHFR</fullName>
    </alternativeName>
</protein>
<dbReference type="SMART" id="SM00240">
    <property type="entry name" value="FHA"/>
    <property type="match status" value="1"/>
</dbReference>
<evidence type="ECO:0000256" key="5">
    <source>
        <dbReference type="ARBA" id="ARBA00012483"/>
    </source>
</evidence>
<keyword evidence="7" id="KW-0132">Cell division</keyword>
<evidence type="ECO:0000256" key="2">
    <source>
        <dbReference type="ARBA" id="ARBA00004322"/>
    </source>
</evidence>
<evidence type="ECO:0000313" key="21">
    <source>
        <dbReference type="EMBL" id="CAF2151878.1"/>
    </source>
</evidence>
<dbReference type="Proteomes" id="UP000663824">
    <property type="component" value="Unassembled WGS sequence"/>
</dbReference>
<dbReference type="InterPro" id="IPR001841">
    <property type="entry name" value="Znf_RING"/>
</dbReference>
<dbReference type="InterPro" id="IPR017907">
    <property type="entry name" value="Znf_RING_CS"/>
</dbReference>
<dbReference type="SUPFAM" id="SSF57850">
    <property type="entry name" value="RING/U-box"/>
    <property type="match status" value="1"/>
</dbReference>
<dbReference type="InterPro" id="IPR008984">
    <property type="entry name" value="SMAD_FHA_dom_sf"/>
</dbReference>
<evidence type="ECO:0000256" key="13">
    <source>
        <dbReference type="ARBA" id="ARBA00022833"/>
    </source>
</evidence>
<organism evidence="21 22">
    <name type="scientific">Rotaria magnacalcarata</name>
    <dbReference type="NCBI Taxonomy" id="392030"/>
    <lineage>
        <taxon>Eukaryota</taxon>
        <taxon>Metazoa</taxon>
        <taxon>Spiralia</taxon>
        <taxon>Gnathifera</taxon>
        <taxon>Rotifera</taxon>
        <taxon>Eurotatoria</taxon>
        <taxon>Bdelloidea</taxon>
        <taxon>Philodinida</taxon>
        <taxon>Philodinidae</taxon>
        <taxon>Rotaria</taxon>
    </lineage>
</organism>
<accession>A0A816XZ12</accession>
<evidence type="ECO:0000256" key="6">
    <source>
        <dbReference type="ARBA" id="ARBA00017908"/>
    </source>
</evidence>